<sequence length="240" mass="24460">MGLLGMALFAAVAGSSPAAAPRVAIIDSGVAETPELHGKLIAEYDMAGADRPAFRPRYDHGTMVATILSRAAAGEVAIVSLRIDDPAGCRPGANPPCQPSAAPIVGAIRKAIALKVDAINISLALADDPAITAAVHDAASAGIVVVLAAGNNGLSHPGNLAMARQGFPNAVLVGALDAAGQPWTGTNRPEPQAQGYLYVWQRGVDVPTTRADGRAVTGTGTSFAAPIETARRIAHRRRTA</sequence>
<keyword evidence="6" id="KW-0732">Signal</keyword>
<dbReference type="EMBL" id="JAATJB010000005">
    <property type="protein sequence ID" value="NJB97704.1"/>
    <property type="molecule type" value="Genomic_DNA"/>
</dbReference>
<dbReference type="Proteomes" id="UP000531251">
    <property type="component" value="Unassembled WGS sequence"/>
</dbReference>
<evidence type="ECO:0000256" key="5">
    <source>
        <dbReference type="PROSITE-ProRule" id="PRU01240"/>
    </source>
</evidence>
<comment type="caution">
    <text evidence="8">The sequence shown here is derived from an EMBL/GenBank/DDBJ whole genome shotgun (WGS) entry which is preliminary data.</text>
</comment>
<comment type="similarity">
    <text evidence="1 5">Belongs to the peptidase S8 family.</text>
</comment>
<dbReference type="InterPro" id="IPR036852">
    <property type="entry name" value="Peptidase_S8/S53_dom_sf"/>
</dbReference>
<name>A0A7X5XYH8_9SPHN</name>
<evidence type="ECO:0000259" key="7">
    <source>
        <dbReference type="Pfam" id="PF00082"/>
    </source>
</evidence>
<evidence type="ECO:0000256" key="4">
    <source>
        <dbReference type="ARBA" id="ARBA00022825"/>
    </source>
</evidence>
<keyword evidence="2 5" id="KW-0645">Protease</keyword>
<evidence type="ECO:0000256" key="3">
    <source>
        <dbReference type="ARBA" id="ARBA00022801"/>
    </source>
</evidence>
<dbReference type="Pfam" id="PF00082">
    <property type="entry name" value="Peptidase_S8"/>
    <property type="match status" value="1"/>
</dbReference>
<keyword evidence="4 5" id="KW-0720">Serine protease</keyword>
<dbReference type="SUPFAM" id="SSF52743">
    <property type="entry name" value="Subtilisin-like"/>
    <property type="match status" value="1"/>
</dbReference>
<evidence type="ECO:0000256" key="2">
    <source>
        <dbReference type="ARBA" id="ARBA00022670"/>
    </source>
</evidence>
<dbReference type="InterPro" id="IPR000209">
    <property type="entry name" value="Peptidase_S8/S53_dom"/>
</dbReference>
<dbReference type="GO" id="GO:0004252">
    <property type="term" value="F:serine-type endopeptidase activity"/>
    <property type="evidence" value="ECO:0007669"/>
    <property type="project" value="UniProtKB-UniRule"/>
</dbReference>
<feature type="domain" description="Peptidase S8/S53" evidence="7">
    <location>
        <begin position="22"/>
        <end position="227"/>
    </location>
</feature>
<dbReference type="RefSeq" id="WP_125971961.1">
    <property type="nucleotide sequence ID" value="NZ_BAAADY010000006.1"/>
</dbReference>
<proteinExistence type="inferred from homology"/>
<feature type="signal peptide" evidence="6">
    <location>
        <begin position="1"/>
        <end position="18"/>
    </location>
</feature>
<dbReference type="Gene3D" id="3.40.50.200">
    <property type="entry name" value="Peptidase S8/S53 domain"/>
    <property type="match status" value="1"/>
</dbReference>
<organism evidence="8 9">
    <name type="scientific">Sphingomonas trueperi</name>
    <dbReference type="NCBI Taxonomy" id="53317"/>
    <lineage>
        <taxon>Bacteria</taxon>
        <taxon>Pseudomonadati</taxon>
        <taxon>Pseudomonadota</taxon>
        <taxon>Alphaproteobacteria</taxon>
        <taxon>Sphingomonadales</taxon>
        <taxon>Sphingomonadaceae</taxon>
        <taxon>Sphingomonas</taxon>
    </lineage>
</organism>
<evidence type="ECO:0000313" key="8">
    <source>
        <dbReference type="EMBL" id="NJB97704.1"/>
    </source>
</evidence>
<dbReference type="PROSITE" id="PS51892">
    <property type="entry name" value="SUBTILASE"/>
    <property type="match status" value="1"/>
</dbReference>
<dbReference type="GO" id="GO:0006508">
    <property type="term" value="P:proteolysis"/>
    <property type="evidence" value="ECO:0007669"/>
    <property type="project" value="UniProtKB-KW"/>
</dbReference>
<evidence type="ECO:0000256" key="1">
    <source>
        <dbReference type="ARBA" id="ARBA00011073"/>
    </source>
</evidence>
<keyword evidence="9" id="KW-1185">Reference proteome</keyword>
<feature type="chain" id="PRO_5031015571" evidence="6">
    <location>
        <begin position="19"/>
        <end position="240"/>
    </location>
</feature>
<dbReference type="InterPro" id="IPR050131">
    <property type="entry name" value="Peptidase_S8_subtilisin-like"/>
</dbReference>
<dbReference type="AlphaFoldDB" id="A0A7X5XYH8"/>
<gene>
    <name evidence="8" type="ORF">GGR89_002019</name>
</gene>
<keyword evidence="3 5" id="KW-0378">Hydrolase</keyword>
<reference evidence="8 9" key="1">
    <citation type="submission" date="2020-03" db="EMBL/GenBank/DDBJ databases">
        <title>Genomic Encyclopedia of Type Strains, Phase IV (KMG-IV): sequencing the most valuable type-strain genomes for metagenomic binning, comparative biology and taxonomic classification.</title>
        <authorList>
            <person name="Goeker M."/>
        </authorList>
    </citation>
    <scope>NUCLEOTIDE SEQUENCE [LARGE SCALE GENOMIC DNA]</scope>
    <source>
        <strain evidence="8 9">DSM 7225</strain>
    </source>
</reference>
<protein>
    <submittedName>
        <fullName evidence="8">Subtilisin family serine protease</fullName>
    </submittedName>
</protein>
<evidence type="ECO:0000313" key="9">
    <source>
        <dbReference type="Proteomes" id="UP000531251"/>
    </source>
</evidence>
<dbReference type="PANTHER" id="PTHR43806">
    <property type="entry name" value="PEPTIDASE S8"/>
    <property type="match status" value="1"/>
</dbReference>
<dbReference type="PANTHER" id="PTHR43806:SF11">
    <property type="entry name" value="CEREVISIN-RELATED"/>
    <property type="match status" value="1"/>
</dbReference>
<feature type="active site" description="Charge relay system" evidence="5">
    <location>
        <position position="27"/>
    </location>
</feature>
<evidence type="ECO:0000256" key="6">
    <source>
        <dbReference type="SAM" id="SignalP"/>
    </source>
</evidence>
<feature type="active site" description="Charge relay system" evidence="5">
    <location>
        <position position="60"/>
    </location>
</feature>
<accession>A0A7X5XYH8</accession>
<feature type="active site" description="Charge relay system" evidence="5">
    <location>
        <position position="222"/>
    </location>
</feature>